<keyword evidence="2" id="KW-1185">Reference proteome</keyword>
<organism evidence="1 2">
    <name type="scientific">Actinocorallia longicatena</name>
    <dbReference type="NCBI Taxonomy" id="111803"/>
    <lineage>
        <taxon>Bacteria</taxon>
        <taxon>Bacillati</taxon>
        <taxon>Actinomycetota</taxon>
        <taxon>Actinomycetes</taxon>
        <taxon>Streptosporangiales</taxon>
        <taxon>Thermomonosporaceae</taxon>
        <taxon>Actinocorallia</taxon>
    </lineage>
</organism>
<keyword evidence="1" id="KW-0489">Methyltransferase</keyword>
<reference evidence="2" key="1">
    <citation type="journal article" date="2019" name="Int. J. Syst. Evol. Microbiol.">
        <title>The Global Catalogue of Microorganisms (GCM) 10K type strain sequencing project: providing services to taxonomists for standard genome sequencing and annotation.</title>
        <authorList>
            <consortium name="The Broad Institute Genomics Platform"/>
            <consortium name="The Broad Institute Genome Sequencing Center for Infectious Disease"/>
            <person name="Wu L."/>
            <person name="Ma J."/>
        </authorList>
    </citation>
    <scope>NUCLEOTIDE SEQUENCE [LARGE SCALE GENOMIC DNA]</scope>
    <source>
        <strain evidence="2">JCM 9377</strain>
    </source>
</reference>
<dbReference type="RefSeq" id="WP_344833776.1">
    <property type="nucleotide sequence ID" value="NZ_BAAAUV010000016.1"/>
</dbReference>
<dbReference type="Proteomes" id="UP001501237">
    <property type="component" value="Unassembled WGS sequence"/>
</dbReference>
<dbReference type="GO" id="GO:0008168">
    <property type="term" value="F:methyltransferase activity"/>
    <property type="evidence" value="ECO:0007669"/>
    <property type="project" value="UniProtKB-KW"/>
</dbReference>
<dbReference type="Gene3D" id="3.40.50.150">
    <property type="entry name" value="Vaccinia Virus protein VP39"/>
    <property type="match status" value="1"/>
</dbReference>
<dbReference type="SUPFAM" id="SSF53335">
    <property type="entry name" value="S-adenosyl-L-methionine-dependent methyltransferases"/>
    <property type="match status" value="1"/>
</dbReference>
<dbReference type="EMBL" id="BAAAUV010000016">
    <property type="protein sequence ID" value="GAA3226561.1"/>
    <property type="molecule type" value="Genomic_DNA"/>
</dbReference>
<dbReference type="GO" id="GO:0032259">
    <property type="term" value="P:methylation"/>
    <property type="evidence" value="ECO:0007669"/>
    <property type="project" value="UniProtKB-KW"/>
</dbReference>
<comment type="caution">
    <text evidence="1">The sequence shown here is derived from an EMBL/GenBank/DDBJ whole genome shotgun (WGS) entry which is preliminary data.</text>
</comment>
<evidence type="ECO:0000313" key="1">
    <source>
        <dbReference type="EMBL" id="GAA3226561.1"/>
    </source>
</evidence>
<keyword evidence="1" id="KW-0808">Transferase</keyword>
<proteinExistence type="predicted"/>
<evidence type="ECO:0000313" key="2">
    <source>
        <dbReference type="Proteomes" id="UP001501237"/>
    </source>
</evidence>
<dbReference type="Pfam" id="PF04672">
    <property type="entry name" value="Methyltransf_19"/>
    <property type="match status" value="1"/>
</dbReference>
<dbReference type="InterPro" id="IPR006764">
    <property type="entry name" value="SAM_dep_MeTrfase_SAV2177_type"/>
</dbReference>
<accession>A0ABP6QJI5</accession>
<dbReference type="InterPro" id="IPR029063">
    <property type="entry name" value="SAM-dependent_MTases_sf"/>
</dbReference>
<gene>
    <name evidence="1" type="ORF">GCM10010468_54890</name>
</gene>
<sequence>MSDGGEKRQEFDPSMPNEARMLDYLMGGKDNFAADREAADAVRTVAPELPMMIREGRAFLGRAVRYLAEQGVRQFVDIGCGLPTRGSVHEVLEPIAPGSIVVYVDHDPVVIAHSRAIVSEHKTITCIQADARDPGTILTHPDLTAVIDLSRPTAIILHAIVTVISVDQEAAAVVDRVVEALAPGSFLLFSHAICDPAPEVTERLVRLFTDEKVLENTRKNVRTLAEVSRFLDGLDLVEPGLVPLPAWHPPSNGPDVDPGTFWAVGAIARKR</sequence>
<protein>
    <submittedName>
        <fullName evidence="1">SAM-dependent methyltransferase</fullName>
    </submittedName>
</protein>
<name>A0ABP6QJI5_9ACTN</name>
<dbReference type="PIRSF" id="PIRSF017393">
    <property type="entry name" value="MTase_SAV2177"/>
    <property type="match status" value="1"/>
</dbReference>